<feature type="domain" description="Succinylglutamate desuccinylase/Aspartoacylase catalytic" evidence="9">
    <location>
        <begin position="6"/>
        <end position="191"/>
    </location>
</feature>
<evidence type="ECO:0000256" key="6">
    <source>
        <dbReference type="PIRSR" id="PIRSR018001-1"/>
    </source>
</evidence>
<dbReference type="GO" id="GO:0005829">
    <property type="term" value="C:cytosol"/>
    <property type="evidence" value="ECO:0007669"/>
    <property type="project" value="TreeGrafter"/>
</dbReference>
<keyword evidence="4 5" id="KW-0862">Zinc</keyword>
<dbReference type="EMBL" id="PXXO01000011">
    <property type="protein sequence ID" value="PSJ04606.1"/>
    <property type="molecule type" value="Genomic_DNA"/>
</dbReference>
<feature type="binding site" evidence="5">
    <location>
        <position position="56"/>
    </location>
    <ligand>
        <name>substrate</name>
    </ligand>
</feature>
<feature type="binding site" evidence="5">
    <location>
        <begin position="63"/>
        <end position="64"/>
    </location>
    <ligand>
        <name>substrate</name>
    </ligand>
</feature>
<dbReference type="Pfam" id="PF24827">
    <property type="entry name" value="AstE_AspA_cat"/>
    <property type="match status" value="1"/>
</dbReference>
<reference evidence="10 11" key="1">
    <citation type="journal article" date="2018" name="Environ. Microbiol.">
        <title>Ecological and genomic features of two widespread freshwater picocyanobacteria.</title>
        <authorList>
            <person name="Cabello-Yeves P.J."/>
            <person name="Picazo A."/>
            <person name="Camacho A."/>
            <person name="Callieri C."/>
            <person name="Rosselli R."/>
            <person name="Roda-Garcia J.J."/>
            <person name="Coutinho F.H."/>
            <person name="Rodriguez-Valera F."/>
        </authorList>
    </citation>
    <scope>NUCLEOTIDE SEQUENCE [LARGE SCALE GENOMIC DNA]</scope>
    <source>
        <strain evidence="10 11">Tous</strain>
    </source>
</reference>
<dbReference type="PIRSF" id="PIRSF018001">
    <property type="entry name" value="Aspartoacylase"/>
    <property type="match status" value="1"/>
</dbReference>
<dbReference type="OrthoDB" id="531770at2"/>
<organism evidence="10 11">
    <name type="scientific">Cyanobium usitatum str. Tous</name>
    <dbReference type="NCBI Taxonomy" id="2116684"/>
    <lineage>
        <taxon>Bacteria</taxon>
        <taxon>Bacillati</taxon>
        <taxon>Cyanobacteriota</taxon>
        <taxon>Cyanophyceae</taxon>
        <taxon>Synechococcales</taxon>
        <taxon>Prochlorococcaceae</taxon>
        <taxon>Cyanobium</taxon>
    </lineage>
</organism>
<feature type="binding site" evidence="5 7">
    <location>
        <position position="106"/>
    </location>
    <ligand>
        <name>Zn(2+)</name>
        <dbReference type="ChEBI" id="CHEBI:29105"/>
    </ligand>
</feature>
<dbReference type="Pfam" id="PF04952">
    <property type="entry name" value="AstE_AspA_hybrid"/>
    <property type="match status" value="1"/>
</dbReference>
<dbReference type="Proteomes" id="UP000243002">
    <property type="component" value="Unassembled WGS sequence"/>
</dbReference>
<protein>
    <recommendedName>
        <fullName evidence="5">Probable aspartoacylase</fullName>
        <ecNumber evidence="5">3.5.1.15</ecNumber>
    </recommendedName>
</protein>
<evidence type="ECO:0000313" key="10">
    <source>
        <dbReference type="EMBL" id="PSJ04606.1"/>
    </source>
</evidence>
<sequence length="318" mass="34380">MVKPAQVLVVAGTHGNERNAPWLLEHWRRQPEALQRHGLDVALVLGNPAAHKVNQRYVERDLNRCFAPELLADSSRNEADLQRARQLLACHGPDAEAPSLVVLDLHSTTSAMGNSLVLYGRRPADLALAAGLQGELGLPIYLHEADASQTGFLVERWPCGLVIEVGPVPQGVIQAQICRQSQLGVEAALAVLAAAQRGRLRLPAELVVHCHLGSLDLPRHPDGSPAACLHPELQHRDWRPLRSGDPVFIDPCGKEIGLALPPDLVGESVCPVFVNEAAYGEKGIALSLTRRECWPVGPDWLLALTDIASQLAQRGAPL</sequence>
<evidence type="ECO:0000256" key="5">
    <source>
        <dbReference type="HAMAP-Rule" id="MF_00704"/>
    </source>
</evidence>
<evidence type="ECO:0000256" key="3">
    <source>
        <dbReference type="ARBA" id="ARBA00022801"/>
    </source>
</evidence>
<accession>A0A2P7MTT5</accession>
<feature type="binding site" evidence="5">
    <location>
        <position position="279"/>
    </location>
    <ligand>
        <name>substrate</name>
    </ligand>
</feature>
<dbReference type="SUPFAM" id="SSF53187">
    <property type="entry name" value="Zn-dependent exopeptidases"/>
    <property type="match status" value="1"/>
</dbReference>
<comment type="catalytic activity">
    <reaction evidence="5">
        <text>an N-acyl-L-aspartate + H2O = a carboxylate + L-aspartate</text>
        <dbReference type="Rhea" id="RHEA:10872"/>
        <dbReference type="ChEBI" id="CHEBI:15377"/>
        <dbReference type="ChEBI" id="CHEBI:29067"/>
        <dbReference type="ChEBI" id="CHEBI:29991"/>
        <dbReference type="ChEBI" id="CHEBI:58497"/>
        <dbReference type="EC" id="3.5.1.15"/>
    </reaction>
</comment>
<evidence type="ECO:0000259" key="9">
    <source>
        <dbReference type="Pfam" id="PF24827"/>
    </source>
</evidence>
<name>A0A2P7MTT5_9CYAN</name>
<feature type="domain" description="AstE/AspA barrel-sandwich hybrid" evidence="8">
    <location>
        <begin position="205"/>
        <end position="291"/>
    </location>
</feature>
<dbReference type="GO" id="GO:0008270">
    <property type="term" value="F:zinc ion binding"/>
    <property type="evidence" value="ECO:0007669"/>
    <property type="project" value="UniProtKB-UniRule"/>
</dbReference>
<dbReference type="GO" id="GO:0019807">
    <property type="term" value="F:aspartoacylase activity"/>
    <property type="evidence" value="ECO:0007669"/>
    <property type="project" value="UniProtKB-UniRule"/>
</dbReference>
<dbReference type="AlphaFoldDB" id="A0A2P7MTT5"/>
<feature type="binding site" evidence="5 7">
    <location>
        <position position="14"/>
    </location>
    <ligand>
        <name>Zn(2+)</name>
        <dbReference type="ChEBI" id="CHEBI:29105"/>
    </ligand>
</feature>
<dbReference type="Gene3D" id="2.20.25.160">
    <property type="match status" value="1"/>
</dbReference>
<keyword evidence="3 5" id="KW-0378">Hydrolase</keyword>
<evidence type="ECO:0000313" key="11">
    <source>
        <dbReference type="Proteomes" id="UP000243002"/>
    </source>
</evidence>
<dbReference type="NCBIfam" id="NF002601">
    <property type="entry name" value="PRK02259.1"/>
    <property type="match status" value="1"/>
</dbReference>
<dbReference type="EC" id="3.5.1.15" evidence="5"/>
<proteinExistence type="inferred from homology"/>
<comment type="caution">
    <text evidence="10">The sequence shown here is derived from an EMBL/GenBank/DDBJ whole genome shotgun (WGS) entry which is preliminary data.</text>
</comment>
<keyword evidence="2 5" id="KW-0479">Metal-binding</keyword>
<comment type="cofactor">
    <cofactor evidence="5 7">
        <name>Zn(2+)</name>
        <dbReference type="ChEBI" id="CHEBI:29105"/>
    </cofactor>
    <text evidence="5 7">Binds 1 zinc ion per subunit.</text>
</comment>
<dbReference type="PANTHER" id="PTHR15162:SF7">
    <property type="entry name" value="SUCCINYLGLUTAMATE DESUCCINYLASE"/>
    <property type="match status" value="1"/>
</dbReference>
<evidence type="ECO:0000256" key="4">
    <source>
        <dbReference type="ARBA" id="ARBA00022833"/>
    </source>
</evidence>
<feature type="binding site" evidence="5 7">
    <location>
        <position position="17"/>
    </location>
    <ligand>
        <name>Zn(2+)</name>
        <dbReference type="ChEBI" id="CHEBI:29105"/>
    </ligand>
</feature>
<evidence type="ECO:0000256" key="7">
    <source>
        <dbReference type="PIRSR" id="PIRSR018001-3"/>
    </source>
</evidence>
<dbReference type="Gene3D" id="3.40.630.10">
    <property type="entry name" value="Zn peptidases"/>
    <property type="match status" value="1"/>
</dbReference>
<evidence type="ECO:0000259" key="8">
    <source>
        <dbReference type="Pfam" id="PF04952"/>
    </source>
</evidence>
<feature type="binding site" evidence="5">
    <location>
        <position position="164"/>
    </location>
    <ligand>
        <name>substrate</name>
    </ligand>
</feature>
<feature type="active site" description="Proton donor/acceptor" evidence="6">
    <location>
        <position position="164"/>
    </location>
</feature>
<comment type="similarity">
    <text evidence="1 5">Belongs to the AspA/AstE family. Aspartoacylase subfamily.</text>
</comment>
<gene>
    <name evidence="10" type="ORF">C7K55_10225</name>
</gene>
<dbReference type="GO" id="GO:0016788">
    <property type="term" value="F:hydrolase activity, acting on ester bonds"/>
    <property type="evidence" value="ECO:0007669"/>
    <property type="project" value="InterPro"/>
</dbReference>
<keyword evidence="11" id="KW-1185">Reference proteome</keyword>
<dbReference type="InterPro" id="IPR016708">
    <property type="entry name" value="Aspartoacylase"/>
</dbReference>
<dbReference type="InterPro" id="IPR007036">
    <property type="entry name" value="Aste_AspA_hybrid_dom"/>
</dbReference>
<dbReference type="InterPro" id="IPR050178">
    <property type="entry name" value="AspA/AstE_fam"/>
</dbReference>
<evidence type="ECO:0000256" key="2">
    <source>
        <dbReference type="ARBA" id="ARBA00022723"/>
    </source>
</evidence>
<dbReference type="InterPro" id="IPR055438">
    <property type="entry name" value="AstE_AspA_cat"/>
</dbReference>
<dbReference type="HAMAP" id="MF_00704">
    <property type="entry name" value="Aspartoacylase"/>
    <property type="match status" value="1"/>
</dbReference>
<evidence type="ECO:0000256" key="1">
    <source>
        <dbReference type="ARBA" id="ARBA00006173"/>
    </source>
</evidence>
<dbReference type="PANTHER" id="PTHR15162">
    <property type="entry name" value="ASPARTOACYLASE"/>
    <property type="match status" value="1"/>
</dbReference>